<evidence type="ECO:0000313" key="2">
    <source>
        <dbReference type="EMBL" id="NGZ76396.1"/>
    </source>
</evidence>
<dbReference type="InterPro" id="IPR053182">
    <property type="entry name" value="YobU-like_regulator"/>
</dbReference>
<dbReference type="RefSeq" id="WP_166275144.1">
    <property type="nucleotide sequence ID" value="NZ_JAAFGS010000004.1"/>
</dbReference>
<dbReference type="Gene3D" id="3.20.80.10">
    <property type="entry name" value="Regulatory factor, effector binding domain"/>
    <property type="match status" value="1"/>
</dbReference>
<dbReference type="SMART" id="SM00871">
    <property type="entry name" value="AraC_E_bind"/>
    <property type="match status" value="1"/>
</dbReference>
<dbReference type="PANTHER" id="PTHR36444">
    <property type="entry name" value="TRANSCRIPTIONAL REGULATOR PROTEIN YOBU-RELATED"/>
    <property type="match status" value="1"/>
</dbReference>
<dbReference type="InterPro" id="IPR029441">
    <property type="entry name" value="Cass2"/>
</dbReference>
<gene>
    <name evidence="2" type="ORF">GYN08_13785</name>
</gene>
<dbReference type="Proteomes" id="UP000800303">
    <property type="component" value="Unassembled WGS sequence"/>
</dbReference>
<organism evidence="2 3">
    <name type="scientific">Saccharibacillus alkalitolerans</name>
    <dbReference type="NCBI Taxonomy" id="2705290"/>
    <lineage>
        <taxon>Bacteria</taxon>
        <taxon>Bacillati</taxon>
        <taxon>Bacillota</taxon>
        <taxon>Bacilli</taxon>
        <taxon>Bacillales</taxon>
        <taxon>Paenibacillaceae</taxon>
        <taxon>Saccharibacillus</taxon>
    </lineage>
</organism>
<accession>A0ABX0F624</accession>
<evidence type="ECO:0000259" key="1">
    <source>
        <dbReference type="SMART" id="SM00871"/>
    </source>
</evidence>
<name>A0ABX0F624_9BACL</name>
<dbReference type="Pfam" id="PF14526">
    <property type="entry name" value="Cass2"/>
    <property type="match status" value="1"/>
</dbReference>
<evidence type="ECO:0000313" key="3">
    <source>
        <dbReference type="Proteomes" id="UP000800303"/>
    </source>
</evidence>
<reference evidence="2 3" key="1">
    <citation type="submission" date="2020-01" db="EMBL/GenBank/DDBJ databases">
        <title>Polyphasic characterisation and genomic insights into a novel alkali tolerant bacterium VR-M41.</title>
        <authorList>
            <person name="Vemuluri V.R."/>
        </authorList>
    </citation>
    <scope>NUCLEOTIDE SEQUENCE [LARGE SCALE GENOMIC DNA]</scope>
    <source>
        <strain evidence="2 3">VR-M41</strain>
    </source>
</reference>
<dbReference type="InterPro" id="IPR010499">
    <property type="entry name" value="AraC_E-bd"/>
</dbReference>
<dbReference type="SUPFAM" id="SSF55136">
    <property type="entry name" value="Probable bacterial effector-binding domain"/>
    <property type="match status" value="1"/>
</dbReference>
<dbReference type="PANTHER" id="PTHR36444:SF2">
    <property type="entry name" value="TRANSCRIPTIONAL REGULATOR PROTEIN YOBU-RELATED"/>
    <property type="match status" value="1"/>
</dbReference>
<proteinExistence type="predicted"/>
<comment type="caution">
    <text evidence="2">The sequence shown here is derived from an EMBL/GenBank/DDBJ whole genome shotgun (WGS) entry which is preliminary data.</text>
</comment>
<protein>
    <submittedName>
        <fullName evidence="2">AraC family transcriptional regulator</fullName>
    </submittedName>
</protein>
<feature type="domain" description="AraC effector-binding" evidence="1">
    <location>
        <begin position="16"/>
        <end position="185"/>
    </location>
</feature>
<dbReference type="EMBL" id="JAAFGS010000004">
    <property type="protein sequence ID" value="NGZ76396.1"/>
    <property type="molecule type" value="Genomic_DNA"/>
</dbReference>
<sequence length="185" mass="20409">MNAYNAQHLDFLPADDRAVYTDRESFALTGVAVRTTNAAEAGASGRIPGLWQAYYRSGLAVEPGIRNPHLIYALYTDYESDASGAYTLVIGHESAPASEKSSGEESEPFGSGPERLRAFVPGGRYRVFQTRKGPFGEVVAEAWADIWAHFERSSERRAYTGDFELYDTRGFDPAAAQARIYIAIR</sequence>
<dbReference type="InterPro" id="IPR011256">
    <property type="entry name" value="Reg_factor_effector_dom_sf"/>
</dbReference>
<keyword evidence="3" id="KW-1185">Reference proteome</keyword>